<dbReference type="Gene3D" id="3.40.630.30">
    <property type="match status" value="1"/>
</dbReference>
<dbReference type="PANTHER" id="PTHR43415">
    <property type="entry name" value="SPERMIDINE N(1)-ACETYLTRANSFERASE"/>
    <property type="match status" value="1"/>
</dbReference>
<evidence type="ECO:0000259" key="1">
    <source>
        <dbReference type="Pfam" id="PF13302"/>
    </source>
</evidence>
<dbReference type="Pfam" id="PF13302">
    <property type="entry name" value="Acetyltransf_3"/>
    <property type="match status" value="1"/>
</dbReference>
<dbReference type="EMBL" id="WNNK01000014">
    <property type="protein sequence ID" value="MUF06071.1"/>
    <property type="molecule type" value="Genomic_DNA"/>
</dbReference>
<dbReference type="InterPro" id="IPR016181">
    <property type="entry name" value="Acyl_CoA_acyltransferase"/>
</dbReference>
<dbReference type="Proteomes" id="UP000438196">
    <property type="component" value="Unassembled WGS sequence"/>
</dbReference>
<dbReference type="OrthoDB" id="2049878at2"/>
<dbReference type="GO" id="GO:0016747">
    <property type="term" value="F:acyltransferase activity, transferring groups other than amino-acyl groups"/>
    <property type="evidence" value="ECO:0007669"/>
    <property type="project" value="InterPro"/>
</dbReference>
<sequence length="173" mass="20245">MDLKSKTIGLRLIDESDAEFVLTLRLDEKYNQFLSSVNPSIEAQREWIKKYKLDEKAGTQYYFIIERNDGVPCGTVRIYDLTEDSFCWGSWILNEDKTKYAALESTFLVYKFAFEYLNFKQSHFDVRKGNERVISFHEKMGAIKTGETELDFLFTITKEAVELTKQRLSSKIS</sequence>
<proteinExistence type="predicted"/>
<evidence type="ECO:0000313" key="2">
    <source>
        <dbReference type="EMBL" id="MUF06071.1"/>
    </source>
</evidence>
<name>A0A6I3WD37_9PSED</name>
<protein>
    <submittedName>
        <fullName evidence="2">GNAT family N-acetyltransferase</fullName>
    </submittedName>
</protein>
<keyword evidence="3" id="KW-1185">Reference proteome</keyword>
<feature type="domain" description="N-acetyltransferase" evidence="1">
    <location>
        <begin position="9"/>
        <end position="142"/>
    </location>
</feature>
<comment type="caution">
    <text evidence="2">The sequence shown here is derived from an EMBL/GenBank/DDBJ whole genome shotgun (WGS) entry which is preliminary data.</text>
</comment>
<dbReference type="RefSeq" id="WP_155584308.1">
    <property type="nucleotide sequence ID" value="NZ_JBHSTH010000012.1"/>
</dbReference>
<gene>
    <name evidence="2" type="ORF">GNF76_17095</name>
</gene>
<dbReference type="PANTHER" id="PTHR43415:SF3">
    <property type="entry name" value="GNAT-FAMILY ACETYLTRANSFERASE"/>
    <property type="match status" value="1"/>
</dbReference>
<evidence type="ECO:0000313" key="3">
    <source>
        <dbReference type="Proteomes" id="UP000438196"/>
    </source>
</evidence>
<keyword evidence="2" id="KW-0808">Transferase</keyword>
<accession>A0A6I3WD37</accession>
<dbReference type="InterPro" id="IPR000182">
    <property type="entry name" value="GNAT_dom"/>
</dbReference>
<dbReference type="AlphaFoldDB" id="A0A6I3WD37"/>
<reference evidence="2 3" key="1">
    <citation type="submission" date="2019-11" db="EMBL/GenBank/DDBJ databases">
        <title>Pseudomonas karstica sp. nov. and Pseudomonas spelaei sp. nov. from karst caves.</title>
        <authorList>
            <person name="Zeman M."/>
        </authorList>
    </citation>
    <scope>NUCLEOTIDE SEQUENCE [LARGE SCALE GENOMIC DNA]</scope>
    <source>
        <strain evidence="2 3">CCM 7893</strain>
    </source>
</reference>
<organism evidence="2 3">
    <name type="scientific">Pseudomonas spelaei</name>
    <dbReference type="NCBI Taxonomy" id="1055469"/>
    <lineage>
        <taxon>Bacteria</taxon>
        <taxon>Pseudomonadati</taxon>
        <taxon>Pseudomonadota</taxon>
        <taxon>Gammaproteobacteria</taxon>
        <taxon>Pseudomonadales</taxon>
        <taxon>Pseudomonadaceae</taxon>
        <taxon>Pseudomonas</taxon>
    </lineage>
</organism>
<dbReference type="SUPFAM" id="SSF55729">
    <property type="entry name" value="Acyl-CoA N-acyltransferases (Nat)"/>
    <property type="match status" value="1"/>
</dbReference>